<keyword evidence="2 6" id="KW-0479">Metal-binding</keyword>
<dbReference type="SUPFAM" id="SSF49785">
    <property type="entry name" value="Galactose-binding domain-like"/>
    <property type="match status" value="1"/>
</dbReference>
<dbReference type="InterPro" id="IPR032812">
    <property type="entry name" value="SbsA_Ig"/>
</dbReference>
<feature type="domain" description="Cytochrome c" evidence="10">
    <location>
        <begin position="969"/>
        <end position="1095"/>
    </location>
</feature>
<dbReference type="InterPro" id="IPR015943">
    <property type="entry name" value="WD40/YVTN_repeat-like_dom_sf"/>
</dbReference>
<keyword evidence="12" id="KW-1185">Reference proteome</keyword>
<sequence length="1713" mass="180159">MKTSLFALNTPFSPALPKKLPRWTGMAAGVAGWLGSVLLAQAQALPPALNQVRPANAVGTHLSTINTGKAVSQASFHRGLLFVPMGFDHGGGQGAGAFAFYNLDNPAAPQLVLDSRDHAARYQTTGQLNYVGNWAEMHHNWISGDRVLISERRSSSNGLAVFDMAPVYDTDPATLPETLGRMSYAGVGAPTNYEGYCFAVGWQGNRYAYAPTGAQGLYIVDTTNPAAMTQMAHVSRSALGNRTFLGAWPIGNLLILSDINSTSWVKFFDISNPASPVAIPGGEFNAQMGYFGFVHGNQFHGAGSPVVTHDFTNPAAPVRRVLFNSPGFTNPEYGYGQDDHIFIGHYPGATRWQLNDAAAPTAAVQQPRINSGLVDDHAFLNPIGNLSLLCTDHNNPLKMIVGVATTTPDTTPPVARFVSPTDGALNQHVLSRVGISFSDTIDPQSLGTDSFQVRNVANGALVAGSFSSMLGIVNFVPDAPLEASSTYEIILTAGGVTDQCGNAIPSTTRVGAFSTGSTLTVYSAKPDASSPVVEGSAAALNATVTNPGNLALEFSWDFGDGTPTTAWTSSPAASHTWNTRGNFSTTLRTRVAGSGYATASSGVQVVHLPLAAVRPVSSTTITVDPDRAVVWNVNPDQDTITAIDTASLAKLREVAVGDHPVALAIGAGDDLWIANKNTATLTRLRRADGVVLGTLALPAGSDPHGLVIDRGANIGYVSLEGTGQIAKLDLAAGTILATQAVGPHPRGLALDGQRGMLYVSRFISPDEGGVVYRIDLTDFSVESPIGLAAVMTPESLVNGRGIPNYLMAPALSPDLTQGWVPAKKDNIFRGGLRDGQALTFESTVRSMAARLDLETQASAVSESVDFDNSDFPTGAAFSPLGNYVYFATSGSQTIWVVDAWNSANRYSISSGGAAPDGIAFSEDGARLFVHNFLERKVTVLRSTASCGGVCGTTPQLAAIATVASEALPAQVLTGKRLFYGTNDPRLAQEGYMSCASCHLDGSHDGRTWDFTSMGEGLRNTIDLNGRGTGHGPYHWSANFDEAQDFEGQIRDFAQGVGLMADGSFHAGDRALPLGQAKAGVNGDLDALAAYLASLTSAGRSPHRNADGSLTAEATAGREIFVAENCATCHGGATFTDSASLQRHDVGTLTSASGERLGGTLDGLDTPTLRGLWKSAPYLHDGSAATLEEVLRDRDLSGKHAGLFARSDAEVNQLVAYLNSIDDLETSAPGGAGTPPSISPIADRTSDLGSLVAFTASASGGTAPYEWEALGLPPGIAIDAATGEFQGASEVAGRYRATVAVRDGTDRVSSIAFWWTITDPLAWRYLRLRSNNTHNGGFFMVLTEFHLLGGDGQRLDRSGWAFSGTQAEGNHPYTNATDGNEATFWHTRYTGSSPPNTSFPHDFIVQLPDAKRISGFQQLPRYDGQGNGVTKDWTFSGSNDGSTWTQLGSGTFANNLSWKNITLSGGAGNQAPVIAAPGPLTVIENFPAGTPVAQLQATDADVGQSLTWSLGTGNSGGWFAIDPTSGALTLAQPLDFETRGLYRLQVIASDNGSPVRGAATELVIRVGNVIETHGESVHLSLTGAGGTYPGHGNPALIDFDADPDGDGIVNACEILLGSDPSVPNAPAAVEIHRVVDGGQTWVEYEYRTADDSGLTPRLTACSGLDEQWQALANAPVRVGTVNGISTWRVRDDFSLEAEPRRFFRLEIEAGDVVD</sequence>
<evidence type="ECO:0000256" key="6">
    <source>
        <dbReference type="PROSITE-ProRule" id="PRU00433"/>
    </source>
</evidence>
<keyword evidence="5 6" id="KW-0408">Iron</keyword>
<dbReference type="Pfam" id="PF13205">
    <property type="entry name" value="Big_5"/>
    <property type="match status" value="1"/>
</dbReference>
<evidence type="ECO:0000259" key="9">
    <source>
        <dbReference type="PROSITE" id="PS50268"/>
    </source>
</evidence>
<dbReference type="Pfam" id="PF00028">
    <property type="entry name" value="Cadherin"/>
    <property type="match status" value="1"/>
</dbReference>
<dbReference type="CDD" id="cd11304">
    <property type="entry name" value="Cadherin_repeat"/>
    <property type="match status" value="1"/>
</dbReference>
<dbReference type="PROSITE" id="PS51007">
    <property type="entry name" value="CYTC"/>
    <property type="match status" value="2"/>
</dbReference>
<evidence type="ECO:0000313" key="12">
    <source>
        <dbReference type="Proteomes" id="UP001320876"/>
    </source>
</evidence>
<evidence type="ECO:0000259" key="8">
    <source>
        <dbReference type="PROSITE" id="PS50093"/>
    </source>
</evidence>
<dbReference type="InterPro" id="IPR002126">
    <property type="entry name" value="Cadherin-like_dom"/>
</dbReference>
<evidence type="ECO:0000313" key="11">
    <source>
        <dbReference type="EMBL" id="MCW1925070.1"/>
    </source>
</evidence>
<name>A0ABT3GNN0_9BACT</name>
<accession>A0ABT3GNN0</accession>
<feature type="domain" description="Cytochrome c" evidence="10">
    <location>
        <begin position="1111"/>
        <end position="1221"/>
    </location>
</feature>
<dbReference type="Gene3D" id="2.60.40.10">
    <property type="entry name" value="Immunoglobulins"/>
    <property type="match status" value="2"/>
</dbReference>
<dbReference type="Gene3D" id="1.10.760.10">
    <property type="entry name" value="Cytochrome c-like domain"/>
    <property type="match status" value="2"/>
</dbReference>
<dbReference type="SUPFAM" id="SSF49313">
    <property type="entry name" value="Cadherin-like"/>
    <property type="match status" value="1"/>
</dbReference>
<evidence type="ECO:0000259" key="10">
    <source>
        <dbReference type="PROSITE" id="PS51007"/>
    </source>
</evidence>
<dbReference type="PROSITE" id="PS50093">
    <property type="entry name" value="PKD"/>
    <property type="match status" value="1"/>
</dbReference>
<dbReference type="PROSITE" id="PS50022">
    <property type="entry name" value="FA58C_3"/>
    <property type="match status" value="1"/>
</dbReference>
<evidence type="ECO:0000256" key="4">
    <source>
        <dbReference type="ARBA" id="ARBA00023002"/>
    </source>
</evidence>
<dbReference type="Pfam" id="PF05345">
    <property type="entry name" value="He_PIG"/>
    <property type="match status" value="1"/>
</dbReference>
<dbReference type="Gene3D" id="2.60.120.260">
    <property type="entry name" value="Galactose-binding domain-like"/>
    <property type="match status" value="1"/>
</dbReference>
<dbReference type="SUPFAM" id="SSF49299">
    <property type="entry name" value="PKD domain"/>
    <property type="match status" value="1"/>
</dbReference>
<dbReference type="EMBL" id="JAPDDT010000012">
    <property type="protein sequence ID" value="MCW1925070.1"/>
    <property type="molecule type" value="Genomic_DNA"/>
</dbReference>
<keyword evidence="1 6" id="KW-0349">Heme</keyword>
<dbReference type="InterPro" id="IPR035986">
    <property type="entry name" value="PKD_dom_sf"/>
</dbReference>
<dbReference type="InterPro" id="IPR009056">
    <property type="entry name" value="Cyt_c-like_dom"/>
</dbReference>
<dbReference type="PANTHER" id="PTHR30600">
    <property type="entry name" value="CYTOCHROME C PEROXIDASE-RELATED"/>
    <property type="match status" value="1"/>
</dbReference>
<feature type="domain" description="Cadherin" evidence="9">
    <location>
        <begin position="1473"/>
        <end position="1595"/>
    </location>
</feature>
<evidence type="ECO:0000256" key="3">
    <source>
        <dbReference type="ARBA" id="ARBA00022729"/>
    </source>
</evidence>
<gene>
    <name evidence="11" type="ORF">OKA05_21090</name>
</gene>
<dbReference type="RefSeq" id="WP_264489178.1">
    <property type="nucleotide sequence ID" value="NZ_JAPDDT010000012.1"/>
</dbReference>
<dbReference type="InterPro" id="IPR000421">
    <property type="entry name" value="FA58C"/>
</dbReference>
<evidence type="ECO:0000259" key="7">
    <source>
        <dbReference type="PROSITE" id="PS50022"/>
    </source>
</evidence>
<dbReference type="InterPro" id="IPR014755">
    <property type="entry name" value="Cu-Rt/internalin_Ig-like"/>
</dbReference>
<dbReference type="Pfam" id="PF00754">
    <property type="entry name" value="F5_F8_type_C"/>
    <property type="match status" value="1"/>
</dbReference>
<dbReference type="Gene3D" id="2.60.40.1220">
    <property type="match status" value="1"/>
</dbReference>
<organism evidence="11 12">
    <name type="scientific">Luteolibacter arcticus</name>
    <dbReference type="NCBI Taxonomy" id="1581411"/>
    <lineage>
        <taxon>Bacteria</taxon>
        <taxon>Pseudomonadati</taxon>
        <taxon>Verrucomicrobiota</taxon>
        <taxon>Verrucomicrobiia</taxon>
        <taxon>Verrucomicrobiales</taxon>
        <taxon>Verrucomicrobiaceae</taxon>
        <taxon>Luteolibacter</taxon>
    </lineage>
</organism>
<dbReference type="SMART" id="SM00112">
    <property type="entry name" value="CA"/>
    <property type="match status" value="1"/>
</dbReference>
<dbReference type="InterPro" id="IPR051395">
    <property type="entry name" value="Cytochrome_c_Peroxidase/MauG"/>
</dbReference>
<dbReference type="InterPro" id="IPR015919">
    <property type="entry name" value="Cadherin-like_sf"/>
</dbReference>
<keyword evidence="4" id="KW-0560">Oxidoreductase</keyword>
<dbReference type="InterPro" id="IPR013783">
    <property type="entry name" value="Ig-like_fold"/>
</dbReference>
<keyword evidence="3" id="KW-0732">Signal</keyword>
<dbReference type="Proteomes" id="UP001320876">
    <property type="component" value="Unassembled WGS sequence"/>
</dbReference>
<dbReference type="PRINTS" id="PR00205">
    <property type="entry name" value="CADHERIN"/>
</dbReference>
<protein>
    <submittedName>
        <fullName evidence="11">Cadherin domain-containing protein</fullName>
    </submittedName>
</protein>
<dbReference type="CDD" id="cd00146">
    <property type="entry name" value="PKD"/>
    <property type="match status" value="1"/>
</dbReference>
<dbReference type="InterPro" id="IPR036909">
    <property type="entry name" value="Cyt_c-like_dom_sf"/>
</dbReference>
<dbReference type="InterPro" id="IPR000601">
    <property type="entry name" value="PKD_dom"/>
</dbReference>
<evidence type="ECO:0000256" key="1">
    <source>
        <dbReference type="ARBA" id="ARBA00022617"/>
    </source>
</evidence>
<proteinExistence type="predicted"/>
<feature type="domain" description="F5/8 type C" evidence="7">
    <location>
        <begin position="1341"/>
        <end position="1446"/>
    </location>
</feature>
<dbReference type="SUPFAM" id="SSF46626">
    <property type="entry name" value="Cytochrome c"/>
    <property type="match status" value="2"/>
</dbReference>
<evidence type="ECO:0000256" key="5">
    <source>
        <dbReference type="ARBA" id="ARBA00023004"/>
    </source>
</evidence>
<dbReference type="Pfam" id="PF18911">
    <property type="entry name" value="PKD_4"/>
    <property type="match status" value="1"/>
</dbReference>
<comment type="caution">
    <text evidence="11">The sequence shown here is derived from an EMBL/GenBank/DDBJ whole genome shotgun (WGS) entry which is preliminary data.</text>
</comment>
<evidence type="ECO:0000256" key="2">
    <source>
        <dbReference type="ARBA" id="ARBA00022723"/>
    </source>
</evidence>
<dbReference type="PANTHER" id="PTHR30600:SF10">
    <property type="entry name" value="BLL6722 PROTEIN"/>
    <property type="match status" value="1"/>
</dbReference>
<dbReference type="PROSITE" id="PS50268">
    <property type="entry name" value="CADHERIN_2"/>
    <property type="match status" value="1"/>
</dbReference>
<dbReference type="Pfam" id="PF21419">
    <property type="entry name" value="RoxA-like_Cyt-c"/>
    <property type="match status" value="1"/>
</dbReference>
<dbReference type="Gene3D" id="2.130.10.10">
    <property type="entry name" value="YVTN repeat-like/Quinoprotein amine dehydrogenase"/>
    <property type="match status" value="2"/>
</dbReference>
<reference evidence="11 12" key="1">
    <citation type="submission" date="2022-10" db="EMBL/GenBank/DDBJ databases">
        <title>Luteolibacter arcticus strain CCTCC AB 2014275, whole genome shotgun sequencing project.</title>
        <authorList>
            <person name="Zhao G."/>
            <person name="Shen L."/>
        </authorList>
    </citation>
    <scope>NUCLEOTIDE SEQUENCE [LARGE SCALE GENOMIC DNA]</scope>
    <source>
        <strain evidence="11 12">CCTCC AB 2014275</strain>
    </source>
</reference>
<dbReference type="Gene3D" id="2.60.40.60">
    <property type="entry name" value="Cadherins"/>
    <property type="match status" value="1"/>
</dbReference>
<feature type="domain" description="PKD" evidence="8">
    <location>
        <begin position="554"/>
        <end position="605"/>
    </location>
</feature>
<dbReference type="SUPFAM" id="SSF101898">
    <property type="entry name" value="NHL repeat"/>
    <property type="match status" value="1"/>
</dbReference>
<dbReference type="InterPro" id="IPR008979">
    <property type="entry name" value="Galactose-bd-like_sf"/>
</dbReference>